<accession>A0ABP9UZ23</accession>
<evidence type="ECO:0000313" key="3">
    <source>
        <dbReference type="Proteomes" id="UP001424741"/>
    </source>
</evidence>
<feature type="region of interest" description="Disordered" evidence="1">
    <location>
        <begin position="32"/>
        <end position="64"/>
    </location>
</feature>
<organism evidence="2 3">
    <name type="scientific">Rubritalea halochordaticola</name>
    <dbReference type="NCBI Taxonomy" id="714537"/>
    <lineage>
        <taxon>Bacteria</taxon>
        <taxon>Pseudomonadati</taxon>
        <taxon>Verrucomicrobiota</taxon>
        <taxon>Verrucomicrobiia</taxon>
        <taxon>Verrucomicrobiales</taxon>
        <taxon>Rubritaleaceae</taxon>
        <taxon>Rubritalea</taxon>
    </lineage>
</organism>
<evidence type="ECO:0000313" key="2">
    <source>
        <dbReference type="EMBL" id="GAA5494076.1"/>
    </source>
</evidence>
<evidence type="ECO:0008006" key="4">
    <source>
        <dbReference type="Google" id="ProtNLM"/>
    </source>
</evidence>
<gene>
    <name evidence="2" type="ORF">Rhal01_00232</name>
</gene>
<comment type="caution">
    <text evidence="2">The sequence shown here is derived from an EMBL/GenBank/DDBJ whole genome shotgun (WGS) entry which is preliminary data.</text>
</comment>
<proteinExistence type="predicted"/>
<keyword evidence="3" id="KW-1185">Reference proteome</keyword>
<evidence type="ECO:0000256" key="1">
    <source>
        <dbReference type="SAM" id="MobiDB-lite"/>
    </source>
</evidence>
<dbReference type="NCBIfam" id="NF040466">
    <property type="entry name" value="ydjY_domain"/>
    <property type="match status" value="1"/>
</dbReference>
<dbReference type="InterPro" id="IPR047750">
    <property type="entry name" value="YdjY-like"/>
</dbReference>
<protein>
    <recommendedName>
        <fullName evidence="4">TonB C-terminal domain-containing protein</fullName>
    </recommendedName>
</protein>
<dbReference type="EMBL" id="BAABRL010000001">
    <property type="protein sequence ID" value="GAA5494076.1"/>
    <property type="molecule type" value="Genomic_DNA"/>
</dbReference>
<name>A0ABP9UZ23_9BACT</name>
<sequence>MLLSSAAICLAEPMTSEAAGDAKNHQVVDNSNLSASGKYLPAKNAKRSPSADIEEREGEATKASSIERLGGGRYRIGKVVLDKVKRTVTLPARVNMTKGVVEYILVSEDGKSHEAVFTTDARPSDIHTACLLLGMKELPLASWPSDYNGIARENRVLVDVSWKGNGPAKKVAASQSVVRASSGQEAVADQACLPSGPWLYAGSCIEGGLFTADREGSLISVISDKAALINGIRPNYDDDTLYEANSKLLPNVNFKVEFTLTLPIQR</sequence>
<reference evidence="2 3" key="1">
    <citation type="submission" date="2024-02" db="EMBL/GenBank/DDBJ databases">
        <title>Rubritalea halochordaticola NBRC 107102.</title>
        <authorList>
            <person name="Ichikawa N."/>
            <person name="Katano-Makiyama Y."/>
            <person name="Hidaka K."/>
        </authorList>
    </citation>
    <scope>NUCLEOTIDE SEQUENCE [LARGE SCALE GENOMIC DNA]</scope>
    <source>
        <strain evidence="2 3">NBRC 107102</strain>
    </source>
</reference>
<dbReference type="Proteomes" id="UP001424741">
    <property type="component" value="Unassembled WGS sequence"/>
</dbReference>